<sequence>WKVGNPSTTVSAIVTLRENMEISYRTLLRFKGIATLDPIISTKFITLRLCANQLRP</sequence>
<gene>
    <name evidence="2" type="ORF">JXQ802_LOCUS55564</name>
    <name evidence="1" type="ORF">PYM288_LOCUS39031</name>
</gene>
<organism evidence="2 3">
    <name type="scientific">Rotaria sordida</name>
    <dbReference type="NCBI Taxonomy" id="392033"/>
    <lineage>
        <taxon>Eukaryota</taxon>
        <taxon>Metazoa</taxon>
        <taxon>Spiralia</taxon>
        <taxon>Gnathifera</taxon>
        <taxon>Rotifera</taxon>
        <taxon>Eurotatoria</taxon>
        <taxon>Bdelloidea</taxon>
        <taxon>Philodinida</taxon>
        <taxon>Philodinidae</taxon>
        <taxon>Rotaria</taxon>
    </lineage>
</organism>
<name>A0A816F4L2_9BILA</name>
<reference evidence="2" key="1">
    <citation type="submission" date="2021-02" db="EMBL/GenBank/DDBJ databases">
        <authorList>
            <person name="Nowell W R."/>
        </authorList>
    </citation>
    <scope>NUCLEOTIDE SEQUENCE</scope>
</reference>
<comment type="caution">
    <text evidence="2">The sequence shown here is derived from an EMBL/GenBank/DDBJ whole genome shotgun (WGS) entry which is preliminary data.</text>
</comment>
<evidence type="ECO:0000313" key="1">
    <source>
        <dbReference type="EMBL" id="CAF1508681.1"/>
    </source>
</evidence>
<protein>
    <submittedName>
        <fullName evidence="2">Uncharacterized protein</fullName>
    </submittedName>
</protein>
<dbReference type="EMBL" id="CAJNOH010010135">
    <property type="protein sequence ID" value="CAF1508681.1"/>
    <property type="molecule type" value="Genomic_DNA"/>
</dbReference>
<evidence type="ECO:0000313" key="3">
    <source>
        <dbReference type="Proteomes" id="UP000663870"/>
    </source>
</evidence>
<dbReference type="EMBL" id="CAJNOL010011949">
    <property type="protein sequence ID" value="CAF1657772.1"/>
    <property type="molecule type" value="Genomic_DNA"/>
</dbReference>
<dbReference type="AlphaFoldDB" id="A0A816F4L2"/>
<dbReference type="Proteomes" id="UP000663854">
    <property type="component" value="Unassembled WGS sequence"/>
</dbReference>
<proteinExistence type="predicted"/>
<accession>A0A816F4L2</accession>
<dbReference type="Proteomes" id="UP000663870">
    <property type="component" value="Unassembled WGS sequence"/>
</dbReference>
<evidence type="ECO:0000313" key="2">
    <source>
        <dbReference type="EMBL" id="CAF1657772.1"/>
    </source>
</evidence>
<feature type="non-terminal residue" evidence="2">
    <location>
        <position position="1"/>
    </location>
</feature>
<keyword evidence="3" id="KW-1185">Reference proteome</keyword>